<dbReference type="Proteomes" id="UP000799428">
    <property type="component" value="Unassembled WGS sequence"/>
</dbReference>
<evidence type="ECO:0000256" key="2">
    <source>
        <dbReference type="ARBA" id="ARBA00038766"/>
    </source>
</evidence>
<evidence type="ECO:0000256" key="3">
    <source>
        <dbReference type="SAM" id="MobiDB-lite"/>
    </source>
</evidence>
<accession>A0A6G1KM94</accession>
<dbReference type="EMBL" id="MU005765">
    <property type="protein sequence ID" value="KAF2713511.1"/>
    <property type="molecule type" value="Genomic_DNA"/>
</dbReference>
<feature type="compositionally biased region" description="Low complexity" evidence="3">
    <location>
        <begin position="527"/>
        <end position="551"/>
    </location>
</feature>
<dbReference type="InterPro" id="IPR011021">
    <property type="entry name" value="Arrestin-like_N"/>
</dbReference>
<reference evidence="5" key="1">
    <citation type="journal article" date="2020" name="Stud. Mycol.">
        <title>101 Dothideomycetes genomes: a test case for predicting lifestyles and emergence of pathogens.</title>
        <authorList>
            <person name="Haridas S."/>
            <person name="Albert R."/>
            <person name="Binder M."/>
            <person name="Bloem J."/>
            <person name="Labutti K."/>
            <person name="Salamov A."/>
            <person name="Andreopoulos B."/>
            <person name="Baker S."/>
            <person name="Barry K."/>
            <person name="Bills G."/>
            <person name="Bluhm B."/>
            <person name="Cannon C."/>
            <person name="Castanera R."/>
            <person name="Culley D."/>
            <person name="Daum C."/>
            <person name="Ezra D."/>
            <person name="Gonzalez J."/>
            <person name="Henrissat B."/>
            <person name="Kuo A."/>
            <person name="Liang C."/>
            <person name="Lipzen A."/>
            <person name="Lutzoni F."/>
            <person name="Magnuson J."/>
            <person name="Mondo S."/>
            <person name="Nolan M."/>
            <person name="Ohm R."/>
            <person name="Pangilinan J."/>
            <person name="Park H.-J."/>
            <person name="Ramirez L."/>
            <person name="Alfaro M."/>
            <person name="Sun H."/>
            <person name="Tritt A."/>
            <person name="Yoshinaga Y."/>
            <person name="Zwiers L.-H."/>
            <person name="Turgeon B."/>
            <person name="Goodwin S."/>
            <person name="Spatafora J."/>
            <person name="Crous P."/>
            <person name="Grigoriev I."/>
        </authorList>
    </citation>
    <scope>NUCLEOTIDE SEQUENCE</scope>
    <source>
        <strain evidence="5">CBS 279.74</strain>
    </source>
</reference>
<dbReference type="GO" id="GO:0030674">
    <property type="term" value="F:protein-macromolecule adaptor activity"/>
    <property type="evidence" value="ECO:0007669"/>
    <property type="project" value="TreeGrafter"/>
</dbReference>
<dbReference type="InterPro" id="IPR014752">
    <property type="entry name" value="Arrestin-like_C"/>
</dbReference>
<comment type="similarity">
    <text evidence="1">Belongs to the arrestin family.</text>
</comment>
<dbReference type="GO" id="GO:0031625">
    <property type="term" value="F:ubiquitin protein ligase binding"/>
    <property type="evidence" value="ECO:0007669"/>
    <property type="project" value="TreeGrafter"/>
</dbReference>
<dbReference type="InterPro" id="IPR014756">
    <property type="entry name" value="Ig_E-set"/>
</dbReference>
<evidence type="ECO:0000313" key="6">
    <source>
        <dbReference type="Proteomes" id="UP000799428"/>
    </source>
</evidence>
<dbReference type="SUPFAM" id="SSF81296">
    <property type="entry name" value="E set domains"/>
    <property type="match status" value="1"/>
</dbReference>
<feature type="region of interest" description="Disordered" evidence="3">
    <location>
        <begin position="505"/>
        <end position="585"/>
    </location>
</feature>
<feature type="domain" description="Arrestin C-terminal-like" evidence="4">
    <location>
        <begin position="181"/>
        <end position="336"/>
    </location>
</feature>
<dbReference type="SMART" id="SM01017">
    <property type="entry name" value="Arrestin_C"/>
    <property type="match status" value="1"/>
</dbReference>
<dbReference type="Pfam" id="PF00339">
    <property type="entry name" value="Arrestin_N"/>
    <property type="match status" value="1"/>
</dbReference>
<dbReference type="Gene3D" id="2.60.40.640">
    <property type="match status" value="1"/>
</dbReference>
<evidence type="ECO:0000259" key="4">
    <source>
        <dbReference type="SMART" id="SM01017"/>
    </source>
</evidence>
<comment type="subunit">
    <text evidence="2">Interacts with hulA.</text>
</comment>
<evidence type="ECO:0000256" key="1">
    <source>
        <dbReference type="ARBA" id="ARBA00005298"/>
    </source>
</evidence>
<evidence type="ECO:0000313" key="5">
    <source>
        <dbReference type="EMBL" id="KAF2713511.1"/>
    </source>
</evidence>
<name>A0A6G1KM94_9PLEO</name>
<dbReference type="PANTHER" id="PTHR11188">
    <property type="entry name" value="ARRESTIN DOMAIN CONTAINING PROTEIN"/>
    <property type="match status" value="1"/>
</dbReference>
<dbReference type="GO" id="GO:0005886">
    <property type="term" value="C:plasma membrane"/>
    <property type="evidence" value="ECO:0007669"/>
    <property type="project" value="TreeGrafter"/>
</dbReference>
<dbReference type="AlphaFoldDB" id="A0A6G1KM94"/>
<organism evidence="5 6">
    <name type="scientific">Pleomassaria siparia CBS 279.74</name>
    <dbReference type="NCBI Taxonomy" id="1314801"/>
    <lineage>
        <taxon>Eukaryota</taxon>
        <taxon>Fungi</taxon>
        <taxon>Dikarya</taxon>
        <taxon>Ascomycota</taxon>
        <taxon>Pezizomycotina</taxon>
        <taxon>Dothideomycetes</taxon>
        <taxon>Pleosporomycetidae</taxon>
        <taxon>Pleosporales</taxon>
        <taxon>Pleomassariaceae</taxon>
        <taxon>Pleomassaria</taxon>
    </lineage>
</organism>
<dbReference type="GO" id="GO:0070086">
    <property type="term" value="P:ubiquitin-dependent endocytosis"/>
    <property type="evidence" value="ECO:0007669"/>
    <property type="project" value="TreeGrafter"/>
</dbReference>
<gene>
    <name evidence="5" type="ORF">K504DRAFT_498319</name>
</gene>
<dbReference type="Pfam" id="PF02752">
    <property type="entry name" value="Arrestin_C"/>
    <property type="match status" value="1"/>
</dbReference>
<feature type="region of interest" description="Disordered" evidence="3">
    <location>
        <begin position="453"/>
        <end position="478"/>
    </location>
</feature>
<protein>
    <submittedName>
        <fullName evidence="5">Carbon catabolite repression protein cred</fullName>
    </submittedName>
</protein>
<dbReference type="InterPro" id="IPR050357">
    <property type="entry name" value="Arrestin_domain-protein"/>
</dbReference>
<dbReference type="PANTHER" id="PTHR11188:SF17">
    <property type="entry name" value="FI21816P1"/>
    <property type="match status" value="1"/>
</dbReference>
<dbReference type="OrthoDB" id="2333384at2759"/>
<feature type="compositionally biased region" description="Polar residues" evidence="3">
    <location>
        <begin position="457"/>
        <end position="467"/>
    </location>
</feature>
<proteinExistence type="inferred from homology"/>
<sequence length="585" mass="64745">MPRAGSVFGIAPKPVLEIKPTSPFVVFYGEPSESQNAELTGKLVITHSESMSVKSIRMTLTGTRRVSWTTNQTPIPQPVTNKCTFFTENLCIFPTDGAKNKTHKINAGTHEWDFKFQLPSNMAESVEGLSMNWIVYNLTAAVDRGYMSKQLNASTHIRVIRTLGRDVMETMPTDQINEDIWASKLAYKITVPQKNYIVGTAVTADFVLIPLRKGVEIGTIKMELIESRQLFCDYANHRITSQSEMVVASVEGNMPENSAHMVPNGVEEADELFDESHRFSMTLELPKSLKRCRQSVDTADIRLTHKLRLYVNLHNPEGHTSQLLVKNHLHLFISPNLPPNEDQSVVVDQAILSAQAIQDVVNQNAPPTYGLHQLDELYNDIDPNGFMTPGGRGSIGNSGANTPFYTQSRSGSIEDLTSMDAIAHQTGGGASAIALHNRLQNLNMTQNTRSMRFAPSRQHSSGGSTPHSMPDDAPLHAPSNYFANAEAYQNQTDYDMDALTRTPSYNTAVRTPARTPISEDLPTYEIATSRPSSPSRTPTRSGATTPSTGRSLGTLTEETERNTHINSLRESPRRSPRMSAYEDPR</sequence>
<keyword evidence="6" id="KW-1185">Reference proteome</keyword>
<dbReference type="InterPro" id="IPR011022">
    <property type="entry name" value="Arrestin_C-like"/>
</dbReference>
<dbReference type="GO" id="GO:0005829">
    <property type="term" value="C:cytosol"/>
    <property type="evidence" value="ECO:0007669"/>
    <property type="project" value="TreeGrafter"/>
</dbReference>